<reference evidence="1" key="3">
    <citation type="submission" date="2022-06" db="UniProtKB">
        <authorList>
            <consortium name="EnsemblPlants"/>
        </authorList>
    </citation>
    <scope>IDENTIFICATION</scope>
</reference>
<dbReference type="AlphaFoldDB" id="A0A8R7TDA2"/>
<dbReference type="Gramene" id="TuG1812G0200001006.01.T02">
    <property type="protein sequence ID" value="TuG1812G0200001006.01.T02"/>
    <property type="gene ID" value="TuG1812G0200001006.01"/>
</dbReference>
<protein>
    <submittedName>
        <fullName evidence="1">Uncharacterized protein</fullName>
    </submittedName>
</protein>
<name>A0A8R7TDA2_TRIUA</name>
<organism evidence="1 2">
    <name type="scientific">Triticum urartu</name>
    <name type="common">Red wild einkorn</name>
    <name type="synonym">Crithodium urartu</name>
    <dbReference type="NCBI Taxonomy" id="4572"/>
    <lineage>
        <taxon>Eukaryota</taxon>
        <taxon>Viridiplantae</taxon>
        <taxon>Streptophyta</taxon>
        <taxon>Embryophyta</taxon>
        <taxon>Tracheophyta</taxon>
        <taxon>Spermatophyta</taxon>
        <taxon>Magnoliopsida</taxon>
        <taxon>Liliopsida</taxon>
        <taxon>Poales</taxon>
        <taxon>Poaceae</taxon>
        <taxon>BOP clade</taxon>
        <taxon>Pooideae</taxon>
        <taxon>Triticodae</taxon>
        <taxon>Triticeae</taxon>
        <taxon>Triticinae</taxon>
        <taxon>Triticum</taxon>
    </lineage>
</organism>
<accession>A0A8R7TDA2</accession>
<keyword evidence="2" id="KW-1185">Reference proteome</keyword>
<dbReference type="EnsemblPlants" id="TuG1812G0200001006.01.T02">
    <property type="protein sequence ID" value="TuG1812G0200001006.01.T02"/>
    <property type="gene ID" value="TuG1812G0200001006.01"/>
</dbReference>
<dbReference type="Proteomes" id="UP000015106">
    <property type="component" value="Chromosome 2"/>
</dbReference>
<sequence length="145" mass="15344">MFVMLSLLTISSSHRQLEFLDGSCGLNRRWAPCAHASILLPLLSFGACGVCAHRWDGARRNSDAAAWMCGVGSGSSPAGRRSGATLAPTEYCLGYSLPQMVMKPAPTSMPHRHAAAGSPLSLSLSLSLSWSCLSLQVDAVVQPRT</sequence>
<evidence type="ECO:0000313" key="2">
    <source>
        <dbReference type="Proteomes" id="UP000015106"/>
    </source>
</evidence>
<reference evidence="1" key="2">
    <citation type="submission" date="2018-03" db="EMBL/GenBank/DDBJ databases">
        <title>The Triticum urartu genome reveals the dynamic nature of wheat genome evolution.</title>
        <authorList>
            <person name="Ling H."/>
            <person name="Ma B."/>
            <person name="Shi X."/>
            <person name="Liu H."/>
            <person name="Dong L."/>
            <person name="Sun H."/>
            <person name="Cao Y."/>
            <person name="Gao Q."/>
            <person name="Zheng S."/>
            <person name="Li Y."/>
            <person name="Yu Y."/>
            <person name="Du H."/>
            <person name="Qi M."/>
            <person name="Li Y."/>
            <person name="Yu H."/>
            <person name="Cui Y."/>
            <person name="Wang N."/>
            <person name="Chen C."/>
            <person name="Wu H."/>
            <person name="Zhao Y."/>
            <person name="Zhang J."/>
            <person name="Li Y."/>
            <person name="Zhou W."/>
            <person name="Zhang B."/>
            <person name="Hu W."/>
            <person name="Eijk M."/>
            <person name="Tang J."/>
            <person name="Witsenboer H."/>
            <person name="Zhao S."/>
            <person name="Li Z."/>
            <person name="Zhang A."/>
            <person name="Wang D."/>
            <person name="Liang C."/>
        </authorList>
    </citation>
    <scope>NUCLEOTIDE SEQUENCE [LARGE SCALE GENOMIC DNA]</scope>
    <source>
        <strain evidence="1">cv. G1812</strain>
    </source>
</reference>
<dbReference type="Gramene" id="TuG1812G0200001006.01.T01">
    <property type="protein sequence ID" value="TuG1812G0200001006.01.T01"/>
    <property type="gene ID" value="TuG1812G0200001006.01"/>
</dbReference>
<proteinExistence type="predicted"/>
<reference evidence="2" key="1">
    <citation type="journal article" date="2013" name="Nature">
        <title>Draft genome of the wheat A-genome progenitor Triticum urartu.</title>
        <authorList>
            <person name="Ling H.Q."/>
            <person name="Zhao S."/>
            <person name="Liu D."/>
            <person name="Wang J."/>
            <person name="Sun H."/>
            <person name="Zhang C."/>
            <person name="Fan H."/>
            <person name="Li D."/>
            <person name="Dong L."/>
            <person name="Tao Y."/>
            <person name="Gao C."/>
            <person name="Wu H."/>
            <person name="Li Y."/>
            <person name="Cui Y."/>
            <person name="Guo X."/>
            <person name="Zheng S."/>
            <person name="Wang B."/>
            <person name="Yu K."/>
            <person name="Liang Q."/>
            <person name="Yang W."/>
            <person name="Lou X."/>
            <person name="Chen J."/>
            <person name="Feng M."/>
            <person name="Jian J."/>
            <person name="Zhang X."/>
            <person name="Luo G."/>
            <person name="Jiang Y."/>
            <person name="Liu J."/>
            <person name="Wang Z."/>
            <person name="Sha Y."/>
            <person name="Zhang B."/>
            <person name="Wu H."/>
            <person name="Tang D."/>
            <person name="Shen Q."/>
            <person name="Xue P."/>
            <person name="Zou S."/>
            <person name="Wang X."/>
            <person name="Liu X."/>
            <person name="Wang F."/>
            <person name="Yang Y."/>
            <person name="An X."/>
            <person name="Dong Z."/>
            <person name="Zhang K."/>
            <person name="Zhang X."/>
            <person name="Luo M.C."/>
            <person name="Dvorak J."/>
            <person name="Tong Y."/>
            <person name="Wang J."/>
            <person name="Yang H."/>
            <person name="Li Z."/>
            <person name="Wang D."/>
            <person name="Zhang A."/>
            <person name="Wang J."/>
        </authorList>
    </citation>
    <scope>NUCLEOTIDE SEQUENCE</scope>
    <source>
        <strain evidence="2">cv. G1812</strain>
    </source>
</reference>
<evidence type="ECO:0000313" key="1">
    <source>
        <dbReference type="EnsemblPlants" id="TuG1812G0200001006.01.T02"/>
    </source>
</evidence>
<dbReference type="EnsemblPlants" id="TuG1812G0200001006.01.T01">
    <property type="protein sequence ID" value="TuG1812G0200001006.01.T01"/>
    <property type="gene ID" value="TuG1812G0200001006.01"/>
</dbReference>